<evidence type="ECO:0000313" key="12">
    <source>
        <dbReference type="EMBL" id="KPL83386.1"/>
    </source>
</evidence>
<dbReference type="InterPro" id="IPR051351">
    <property type="entry name" value="Ascorbate-PTS_EIIA_comp"/>
</dbReference>
<evidence type="ECO:0000256" key="3">
    <source>
        <dbReference type="ARBA" id="ARBA00022490"/>
    </source>
</evidence>
<dbReference type="EMBL" id="LGKO01000003">
    <property type="protein sequence ID" value="KPL83386.1"/>
    <property type="molecule type" value="Genomic_DNA"/>
</dbReference>
<proteinExistence type="predicted"/>
<protein>
    <recommendedName>
        <fullName evidence="9">Ascorbate-specific PTS system EIIA component</fullName>
    </recommendedName>
    <alternativeName>
        <fullName evidence="10">Ascorbate-specific phosphotransferase enzyme IIA component</fullName>
    </alternativeName>
</protein>
<evidence type="ECO:0000256" key="7">
    <source>
        <dbReference type="ARBA" id="ARBA00022777"/>
    </source>
</evidence>
<dbReference type="GO" id="GO:0005737">
    <property type="term" value="C:cytoplasm"/>
    <property type="evidence" value="ECO:0007669"/>
    <property type="project" value="UniProtKB-SubCell"/>
</dbReference>
<keyword evidence="4" id="KW-0597">Phosphoprotein</keyword>
<reference evidence="12 13" key="1">
    <citation type="submission" date="2015-07" db="EMBL/GenBank/DDBJ databases">
        <title>Whole genome sequence of Thermanaerothrix daxensis DSM 23592.</title>
        <authorList>
            <person name="Hemp J."/>
            <person name="Ward L.M."/>
            <person name="Pace L.A."/>
            <person name="Fischer W.W."/>
        </authorList>
    </citation>
    <scope>NUCLEOTIDE SEQUENCE [LARGE SCALE GENOMIC DNA]</scope>
    <source>
        <strain evidence="12 13">GNS-1</strain>
    </source>
</reference>
<keyword evidence="2" id="KW-0813">Transport</keyword>
<gene>
    <name evidence="12" type="ORF">SE15_06815</name>
</gene>
<keyword evidence="7" id="KW-0418">Kinase</keyword>
<keyword evidence="3" id="KW-0963">Cytoplasm</keyword>
<accession>A0A0N8GQD4</accession>
<dbReference type="AlphaFoldDB" id="A0A0N8GQD4"/>
<dbReference type="InterPro" id="IPR002178">
    <property type="entry name" value="PTS_EIIA_type-2_dom"/>
</dbReference>
<comment type="caution">
    <text evidence="12">The sequence shown here is derived from an EMBL/GenBank/DDBJ whole genome shotgun (WGS) entry which is preliminary data.</text>
</comment>
<evidence type="ECO:0000256" key="2">
    <source>
        <dbReference type="ARBA" id="ARBA00022448"/>
    </source>
</evidence>
<evidence type="ECO:0000313" key="13">
    <source>
        <dbReference type="Proteomes" id="UP000050544"/>
    </source>
</evidence>
<name>A0A0N8GQD4_9CHLR</name>
<organism evidence="12 13">
    <name type="scientific">Thermanaerothrix daxensis</name>
    <dbReference type="NCBI Taxonomy" id="869279"/>
    <lineage>
        <taxon>Bacteria</taxon>
        <taxon>Bacillati</taxon>
        <taxon>Chloroflexota</taxon>
        <taxon>Anaerolineae</taxon>
        <taxon>Anaerolineales</taxon>
        <taxon>Anaerolineaceae</taxon>
        <taxon>Thermanaerothrix</taxon>
    </lineage>
</organism>
<dbReference type="PANTHER" id="PTHR36203">
    <property type="entry name" value="ASCORBATE-SPECIFIC PTS SYSTEM EIIA COMPONENT"/>
    <property type="match status" value="1"/>
</dbReference>
<evidence type="ECO:0000256" key="6">
    <source>
        <dbReference type="ARBA" id="ARBA00022683"/>
    </source>
</evidence>
<dbReference type="GO" id="GO:0009401">
    <property type="term" value="P:phosphoenolpyruvate-dependent sugar phosphotransferase system"/>
    <property type="evidence" value="ECO:0007669"/>
    <property type="project" value="UniProtKB-KW"/>
</dbReference>
<dbReference type="SUPFAM" id="SSF55804">
    <property type="entry name" value="Phoshotransferase/anion transport protein"/>
    <property type="match status" value="1"/>
</dbReference>
<evidence type="ECO:0000256" key="5">
    <source>
        <dbReference type="ARBA" id="ARBA00022679"/>
    </source>
</evidence>
<dbReference type="STRING" id="869279.SE15_06815"/>
<dbReference type="PANTHER" id="PTHR36203:SF1">
    <property type="entry name" value="ASCORBATE-SPECIFIC PTS SYSTEM EIIA COMPONENT"/>
    <property type="match status" value="1"/>
</dbReference>
<dbReference type="Gene3D" id="3.40.930.10">
    <property type="entry name" value="Mannitol-specific EII, Chain A"/>
    <property type="match status" value="1"/>
</dbReference>
<keyword evidence="13" id="KW-1185">Reference proteome</keyword>
<keyword evidence="5" id="KW-0808">Transferase</keyword>
<evidence type="ECO:0000256" key="8">
    <source>
        <dbReference type="ARBA" id="ARBA00037387"/>
    </source>
</evidence>
<comment type="subcellular location">
    <subcellularLocation>
        <location evidence="1">Cytoplasm</location>
    </subcellularLocation>
</comment>
<dbReference type="OrthoDB" id="369398at2"/>
<evidence type="ECO:0000256" key="4">
    <source>
        <dbReference type="ARBA" id="ARBA00022553"/>
    </source>
</evidence>
<dbReference type="Pfam" id="PF00359">
    <property type="entry name" value="PTS_EIIA_2"/>
    <property type="match status" value="1"/>
</dbReference>
<feature type="domain" description="PTS EIIA type-2" evidence="11">
    <location>
        <begin position="1"/>
        <end position="142"/>
    </location>
</feature>
<evidence type="ECO:0000259" key="11">
    <source>
        <dbReference type="PROSITE" id="PS51094"/>
    </source>
</evidence>
<evidence type="ECO:0000256" key="10">
    <source>
        <dbReference type="ARBA" id="ARBA00042072"/>
    </source>
</evidence>
<evidence type="ECO:0000256" key="1">
    <source>
        <dbReference type="ARBA" id="ARBA00004496"/>
    </source>
</evidence>
<dbReference type="Proteomes" id="UP000050544">
    <property type="component" value="Unassembled WGS sequence"/>
</dbReference>
<dbReference type="GO" id="GO:0016301">
    <property type="term" value="F:kinase activity"/>
    <property type="evidence" value="ECO:0007669"/>
    <property type="project" value="UniProtKB-KW"/>
</dbReference>
<dbReference type="PROSITE" id="PS51094">
    <property type="entry name" value="PTS_EIIA_TYPE_2"/>
    <property type="match status" value="1"/>
</dbReference>
<sequence>MLTRETIALRVPAADWEEAVRAAGQLLVAAGAAEPRYIEGMLRMVRELGPYIVIMPGVAIPHARPEEGALREGFSLVTLAQPVAFGNPDNDPVHVVIAFCAPDAGTHLETLRHLAEFLGQPEVVARLLAAETPDDVLAMLNG</sequence>
<dbReference type="CDD" id="cd00211">
    <property type="entry name" value="PTS_IIA_fru"/>
    <property type="match status" value="1"/>
</dbReference>
<dbReference type="InterPro" id="IPR016152">
    <property type="entry name" value="PTrfase/Anion_transptr"/>
</dbReference>
<comment type="function">
    <text evidence="8">The phosphoenolpyruvate-dependent sugar phosphotransferase system (sugar PTS), a major carbohydrate active transport system, catalyzes the phosphorylation of incoming sugar substrates concomitantly with their translocation across the cell membrane. The enzyme II UlaABC PTS system is involved in ascorbate transport.</text>
</comment>
<evidence type="ECO:0000256" key="9">
    <source>
        <dbReference type="ARBA" id="ARBA00041175"/>
    </source>
</evidence>
<keyword evidence="6" id="KW-0598">Phosphotransferase system</keyword>
<dbReference type="RefSeq" id="WP_054521366.1">
    <property type="nucleotide sequence ID" value="NZ_LGKO01000003.1"/>
</dbReference>